<evidence type="ECO:0000313" key="2">
    <source>
        <dbReference type="Proteomes" id="UP000887561"/>
    </source>
</evidence>
<dbReference type="Gene3D" id="3.80.10.10">
    <property type="entry name" value="Ribonuclease Inhibitor"/>
    <property type="match status" value="1"/>
</dbReference>
<feature type="region of interest" description="Disordered" evidence="1">
    <location>
        <begin position="9"/>
        <end position="39"/>
    </location>
</feature>
<dbReference type="AlphaFoldDB" id="A0A915M0W9"/>
<dbReference type="PANTHER" id="PTHR46282">
    <property type="entry name" value="LEUCINE-RICH MELANOCYTE DIFFERENTIATION-ASSOCIATED PROTEIN"/>
    <property type="match status" value="1"/>
</dbReference>
<sequence>MLQTCCAISRKHSSQERKSSQQSSISVHEPSPTEDKNLGLLDYSNLNLDSEGGCEMCLGWTKPEPSQKNDRPRQFPLELISTEDRSLEELKHLILDENQLDEQALESLPELPSLETLSLNGNCIKNCGVLLQILCRKAPHLKYLSLIGNPGWPHPILVGGRNLELYKKYALSAVQLLPTLQFLDTARVYSGGQHQNIPNSTNAGLPSSNHRELLVPAVCRVV</sequence>
<reference evidence="3" key="1">
    <citation type="submission" date="2022-11" db="UniProtKB">
        <authorList>
            <consortium name="WormBaseParasite"/>
        </authorList>
    </citation>
    <scope>IDENTIFICATION</scope>
</reference>
<proteinExistence type="predicted"/>
<dbReference type="WBParaSite" id="scaffold2172_cov234.g4371">
    <property type="protein sequence ID" value="scaffold2172_cov234.g4371"/>
    <property type="gene ID" value="scaffold2172_cov234.g4371"/>
</dbReference>
<accession>A0A915M0W9</accession>
<keyword evidence="2" id="KW-1185">Reference proteome</keyword>
<protein>
    <submittedName>
        <fullName evidence="3">Uncharacterized protein</fullName>
    </submittedName>
</protein>
<name>A0A915M0W9_MELJA</name>
<evidence type="ECO:0000313" key="3">
    <source>
        <dbReference type="WBParaSite" id="scaffold2172_cov234.g4371"/>
    </source>
</evidence>
<organism evidence="2 3">
    <name type="scientific">Meloidogyne javanica</name>
    <name type="common">Root-knot nematode worm</name>
    <dbReference type="NCBI Taxonomy" id="6303"/>
    <lineage>
        <taxon>Eukaryota</taxon>
        <taxon>Metazoa</taxon>
        <taxon>Ecdysozoa</taxon>
        <taxon>Nematoda</taxon>
        <taxon>Chromadorea</taxon>
        <taxon>Rhabditida</taxon>
        <taxon>Tylenchina</taxon>
        <taxon>Tylenchomorpha</taxon>
        <taxon>Tylenchoidea</taxon>
        <taxon>Meloidogynidae</taxon>
        <taxon>Meloidogyninae</taxon>
        <taxon>Meloidogyne</taxon>
        <taxon>Meloidogyne incognita group</taxon>
    </lineage>
</organism>
<dbReference type="Proteomes" id="UP000887561">
    <property type="component" value="Unplaced"/>
</dbReference>
<evidence type="ECO:0000256" key="1">
    <source>
        <dbReference type="SAM" id="MobiDB-lite"/>
    </source>
</evidence>
<dbReference type="PANTHER" id="PTHR46282:SF1">
    <property type="entry name" value="LEUCINE-RICH REPEAT-CONTAINING PROTEIN 72-LIKE"/>
    <property type="match status" value="1"/>
</dbReference>
<dbReference type="InterPro" id="IPR032675">
    <property type="entry name" value="LRR_dom_sf"/>
</dbReference>
<feature type="compositionally biased region" description="Low complexity" evidence="1">
    <location>
        <begin position="20"/>
        <end position="30"/>
    </location>
</feature>
<dbReference type="SUPFAM" id="SSF52058">
    <property type="entry name" value="L domain-like"/>
    <property type="match status" value="1"/>
</dbReference>
<dbReference type="InterPro" id="IPR043313">
    <property type="entry name" value="LRMDA"/>
</dbReference>